<dbReference type="AlphaFoldDB" id="A0A8J7HU52"/>
<comment type="caution">
    <text evidence="1">The sequence shown here is derived from an EMBL/GenBank/DDBJ whole genome shotgun (WGS) entry which is preliminary data.</text>
</comment>
<organism evidence="1 2">
    <name type="scientific">Amazonocrinis nigriterrae CENA67</name>
    <dbReference type="NCBI Taxonomy" id="2794033"/>
    <lineage>
        <taxon>Bacteria</taxon>
        <taxon>Bacillati</taxon>
        <taxon>Cyanobacteriota</taxon>
        <taxon>Cyanophyceae</taxon>
        <taxon>Nostocales</taxon>
        <taxon>Nostocaceae</taxon>
        <taxon>Amazonocrinis</taxon>
        <taxon>Amazonocrinis nigriterrae</taxon>
    </lineage>
</organism>
<evidence type="ECO:0000313" key="2">
    <source>
        <dbReference type="Proteomes" id="UP000632766"/>
    </source>
</evidence>
<dbReference type="Proteomes" id="UP000632766">
    <property type="component" value="Unassembled WGS sequence"/>
</dbReference>
<keyword evidence="2" id="KW-1185">Reference proteome</keyword>
<accession>A0A8J7HU52</accession>
<evidence type="ECO:0000313" key="1">
    <source>
        <dbReference type="EMBL" id="MBH8563778.1"/>
    </source>
</evidence>
<gene>
    <name evidence="1" type="ORF">I8748_16530</name>
</gene>
<proteinExistence type="predicted"/>
<name>A0A8J7HU52_9NOST</name>
<dbReference type="EMBL" id="JAECZC010000029">
    <property type="protein sequence ID" value="MBH8563778.1"/>
    <property type="molecule type" value="Genomic_DNA"/>
</dbReference>
<reference evidence="1 2" key="1">
    <citation type="journal article" date="2021" name="Int. J. Syst. Evol. Microbiol.">
        <title>Amazonocrinis nigriterrae gen. nov., sp. nov., Atlanticothrix silvestris gen. nov., sp. nov. and Dendronalium phyllosphericum gen. nov., sp. nov., nostocacean cyanobacteria from Brazilian environments.</title>
        <authorList>
            <person name="Alvarenga D.O."/>
            <person name="Andreote A.P.D."/>
            <person name="Branco L.H.Z."/>
            <person name="Delbaje E."/>
            <person name="Cruz R.B."/>
            <person name="Varani A.M."/>
            <person name="Fiore M.F."/>
        </authorList>
    </citation>
    <scope>NUCLEOTIDE SEQUENCE [LARGE SCALE GENOMIC DNA]</scope>
    <source>
        <strain evidence="1 2">CENA67</strain>
    </source>
</reference>
<dbReference type="RefSeq" id="WP_198125643.1">
    <property type="nucleotide sequence ID" value="NZ_JAECZC010000029.1"/>
</dbReference>
<sequence length="84" mass="9637">MSRIAERTGIIWIPDDTLDLLSVDVDGNCSEEDFRGMLAINQAGRDWLLGKIDIIEYLDKLEYYGIPNPFEILDEFADHVDFVT</sequence>
<protein>
    <submittedName>
        <fullName evidence="1">Uncharacterized protein</fullName>
    </submittedName>
</protein>